<dbReference type="InterPro" id="IPR032593">
    <property type="entry name" value="DUF4907"/>
</dbReference>
<evidence type="ECO:0000313" key="1">
    <source>
        <dbReference type="EMBL" id="RBL88611.1"/>
    </source>
</evidence>
<dbReference type="AlphaFoldDB" id="A0A365XRF2"/>
<proteinExistence type="predicted"/>
<dbReference type="RefSeq" id="WP_113617355.1">
    <property type="nucleotide sequence ID" value="NZ_QFFJ01000002.1"/>
</dbReference>
<reference evidence="1 2" key="1">
    <citation type="submission" date="2018-05" db="EMBL/GenBank/DDBJ databases">
        <title>Chitinophaga sp. K3CV102501T nov., isolated from isolated from a monsoon evergreen broad-leaved forest soil.</title>
        <authorList>
            <person name="Lv Y."/>
        </authorList>
    </citation>
    <scope>NUCLEOTIDE SEQUENCE [LARGE SCALE GENOMIC DNA]</scope>
    <source>
        <strain evidence="1 2">GDMCC 1.1325</strain>
    </source>
</reference>
<evidence type="ECO:0008006" key="3">
    <source>
        <dbReference type="Google" id="ProtNLM"/>
    </source>
</evidence>
<dbReference type="EMBL" id="QFFJ01000002">
    <property type="protein sequence ID" value="RBL88611.1"/>
    <property type="molecule type" value="Genomic_DNA"/>
</dbReference>
<organism evidence="1 2">
    <name type="scientific">Chitinophaga flava</name>
    <dbReference type="NCBI Taxonomy" id="2259036"/>
    <lineage>
        <taxon>Bacteria</taxon>
        <taxon>Pseudomonadati</taxon>
        <taxon>Bacteroidota</taxon>
        <taxon>Chitinophagia</taxon>
        <taxon>Chitinophagales</taxon>
        <taxon>Chitinophagaceae</taxon>
        <taxon>Chitinophaga</taxon>
    </lineage>
</organism>
<dbReference type="Pfam" id="PF16250">
    <property type="entry name" value="DUF4907"/>
    <property type="match status" value="1"/>
</dbReference>
<protein>
    <recommendedName>
        <fullName evidence="3">DUF4907 domain-containing protein</fullName>
    </recommendedName>
</protein>
<sequence length="114" mass="12669">MTKRKLFILAGAAVLLLLLIVARYRKPASAQQDGMVQLTVVPFEIKGGWGYKVMMDNKPYIYQDVIPGVAGNRAFHSKEDAQRVGNLVLEKMMQHKLPAVTLAELTEMQVAGIQ</sequence>
<gene>
    <name evidence="1" type="ORF">DF182_18740</name>
</gene>
<comment type="caution">
    <text evidence="1">The sequence shown here is derived from an EMBL/GenBank/DDBJ whole genome shotgun (WGS) entry which is preliminary data.</text>
</comment>
<name>A0A365XRF2_9BACT</name>
<accession>A0A365XRF2</accession>
<dbReference type="OrthoDB" id="674043at2"/>
<keyword evidence="2" id="KW-1185">Reference proteome</keyword>
<dbReference type="Proteomes" id="UP000253410">
    <property type="component" value="Unassembled WGS sequence"/>
</dbReference>
<evidence type="ECO:0000313" key="2">
    <source>
        <dbReference type="Proteomes" id="UP000253410"/>
    </source>
</evidence>